<gene>
    <name evidence="1" type="ORF">COX28_01640</name>
</gene>
<organism evidence="1 2">
    <name type="scientific">Candidatus Kuenenbacteria bacterium CG23_combo_of_CG06-09_8_20_14_all_39_39</name>
    <dbReference type="NCBI Taxonomy" id="1974623"/>
    <lineage>
        <taxon>Bacteria</taxon>
        <taxon>Candidatus Kueneniibacteriota</taxon>
    </lineage>
</organism>
<dbReference type="EMBL" id="PCRX01000029">
    <property type="protein sequence ID" value="PIP28992.1"/>
    <property type="molecule type" value="Genomic_DNA"/>
</dbReference>
<dbReference type="Proteomes" id="UP000231235">
    <property type="component" value="Unassembled WGS sequence"/>
</dbReference>
<protein>
    <submittedName>
        <fullName evidence="1">Uncharacterized protein</fullName>
    </submittedName>
</protein>
<evidence type="ECO:0000313" key="1">
    <source>
        <dbReference type="EMBL" id="PIP28992.1"/>
    </source>
</evidence>
<sequence length="77" mass="8812">MTRYTAFVIQNEDNDIRCEPYGQHKETKKWAGAVNLYHDGFFHTTLLSSEPVFESSKASIAYMEDVVKQIRAADVLV</sequence>
<comment type="caution">
    <text evidence="1">The sequence shown here is derived from an EMBL/GenBank/DDBJ whole genome shotgun (WGS) entry which is preliminary data.</text>
</comment>
<reference evidence="1 2" key="1">
    <citation type="submission" date="2017-09" db="EMBL/GenBank/DDBJ databases">
        <title>Depth-based differentiation of microbial function through sediment-hosted aquifers and enrichment of novel symbionts in the deep terrestrial subsurface.</title>
        <authorList>
            <person name="Probst A.J."/>
            <person name="Ladd B."/>
            <person name="Jarett J.K."/>
            <person name="Geller-Mcgrath D.E."/>
            <person name="Sieber C.M."/>
            <person name="Emerson J.B."/>
            <person name="Anantharaman K."/>
            <person name="Thomas B.C."/>
            <person name="Malmstrom R."/>
            <person name="Stieglmeier M."/>
            <person name="Klingl A."/>
            <person name="Woyke T."/>
            <person name="Ryan C.M."/>
            <person name="Banfield J.F."/>
        </authorList>
    </citation>
    <scope>NUCLEOTIDE SEQUENCE [LARGE SCALE GENOMIC DNA]</scope>
    <source>
        <strain evidence="1">CG23_combo_of_CG06-09_8_20_14_all_39_39</strain>
    </source>
</reference>
<name>A0A2G9Z761_9BACT</name>
<dbReference type="AlphaFoldDB" id="A0A2G9Z761"/>
<accession>A0A2G9Z761</accession>
<evidence type="ECO:0000313" key="2">
    <source>
        <dbReference type="Proteomes" id="UP000231235"/>
    </source>
</evidence>
<proteinExistence type="predicted"/>